<dbReference type="RefSeq" id="WP_054533305.1">
    <property type="nucleotide sequence ID" value="NZ_LGKP01000010.1"/>
</dbReference>
<dbReference type="OrthoDB" id="156070at2"/>
<evidence type="ECO:0000313" key="2">
    <source>
        <dbReference type="EMBL" id="KPL90718.1"/>
    </source>
</evidence>
<protein>
    <recommendedName>
        <fullName evidence="4">3-keto-disaccharide hydrolase domain-containing protein</fullName>
    </recommendedName>
</protein>
<evidence type="ECO:0000313" key="3">
    <source>
        <dbReference type="Proteomes" id="UP000050277"/>
    </source>
</evidence>
<dbReference type="PROSITE" id="PS51257">
    <property type="entry name" value="PROKAR_LIPOPROTEIN"/>
    <property type="match status" value="1"/>
</dbReference>
<evidence type="ECO:0008006" key="4">
    <source>
        <dbReference type="Google" id="ProtNLM"/>
    </source>
</evidence>
<dbReference type="STRING" id="70996.SE18_04895"/>
<sequence length="251" mass="26863">MRRNIMGSLCGLVLLTTTLSACGAYTSAQQGSLGELPTAPPAPTYAPLPAEVVPAAPAIENPNKAPELFSSSFDTDLSQWQVVDVWMNATEKSKWEVKEGRVEQVTGPEGWPAVAPTALVTGDKTWSDYSITAQGYSWGNSVMGLVGRVNENGFYVVAVRPAGAEGGKTITLQRYDSKTEIFTQLAAINDKGWSLKQWTTLGLSFKGKTITATLDGVPVLEAQDDQFSSGQTGVYGFAEGMLTFDNVIVQQ</sequence>
<comment type="caution">
    <text evidence="2">The sequence shown here is derived from an EMBL/GenBank/DDBJ whole genome shotgun (WGS) entry which is preliminary data.</text>
</comment>
<evidence type="ECO:0000256" key="1">
    <source>
        <dbReference type="SAM" id="SignalP"/>
    </source>
</evidence>
<feature type="signal peptide" evidence="1">
    <location>
        <begin position="1"/>
        <end position="23"/>
    </location>
</feature>
<proteinExistence type="predicted"/>
<gene>
    <name evidence="2" type="ORF">SE18_04895</name>
</gene>
<organism evidence="2 3">
    <name type="scientific">Herpetosiphon geysericola</name>
    <dbReference type="NCBI Taxonomy" id="70996"/>
    <lineage>
        <taxon>Bacteria</taxon>
        <taxon>Bacillati</taxon>
        <taxon>Chloroflexota</taxon>
        <taxon>Chloroflexia</taxon>
        <taxon>Herpetosiphonales</taxon>
        <taxon>Herpetosiphonaceae</taxon>
        <taxon>Herpetosiphon</taxon>
    </lineage>
</organism>
<dbReference type="Gene3D" id="2.60.120.560">
    <property type="entry name" value="Exo-inulinase, domain 1"/>
    <property type="match status" value="1"/>
</dbReference>
<dbReference type="AlphaFoldDB" id="A0A0P6Z164"/>
<dbReference type="Proteomes" id="UP000050277">
    <property type="component" value="Unassembled WGS sequence"/>
</dbReference>
<reference evidence="2 3" key="1">
    <citation type="submission" date="2015-07" db="EMBL/GenBank/DDBJ databases">
        <title>Whole genome sequence of Herpetosiphon geysericola DSM 7119.</title>
        <authorList>
            <person name="Hemp J."/>
            <person name="Ward L.M."/>
            <person name="Pace L.A."/>
            <person name="Fischer W.W."/>
        </authorList>
    </citation>
    <scope>NUCLEOTIDE SEQUENCE [LARGE SCALE GENOMIC DNA]</scope>
    <source>
        <strain evidence="2 3">DSM 7119</strain>
    </source>
</reference>
<dbReference type="EMBL" id="LGKP01000010">
    <property type="protein sequence ID" value="KPL90718.1"/>
    <property type="molecule type" value="Genomic_DNA"/>
</dbReference>
<name>A0A0P6Z164_9CHLR</name>
<feature type="chain" id="PRO_5006134082" description="3-keto-disaccharide hydrolase domain-containing protein" evidence="1">
    <location>
        <begin position="24"/>
        <end position="251"/>
    </location>
</feature>
<keyword evidence="1" id="KW-0732">Signal</keyword>
<accession>A0A0P6Z164</accession>
<keyword evidence="3" id="KW-1185">Reference proteome</keyword>